<dbReference type="RefSeq" id="XP_008727874.1">
    <property type="nucleotide sequence ID" value="XM_008729652.1"/>
</dbReference>
<protein>
    <recommendedName>
        <fullName evidence="2">Ubiquitin-like domain-containing protein</fullName>
    </recommendedName>
</protein>
<dbReference type="GeneID" id="19983814"/>
<dbReference type="Proteomes" id="UP000030678">
    <property type="component" value="Unassembled WGS sequence"/>
</dbReference>
<dbReference type="AlphaFoldDB" id="V9D9C3"/>
<reference evidence="3 4" key="1">
    <citation type="submission" date="2013-03" db="EMBL/GenBank/DDBJ databases">
        <title>The Genome Sequence of Cladophialophora carrionii CBS 160.54.</title>
        <authorList>
            <consortium name="The Broad Institute Genomics Platform"/>
            <person name="Cuomo C."/>
            <person name="de Hoog S."/>
            <person name="Gorbushina A."/>
            <person name="Walker B."/>
            <person name="Young S.K."/>
            <person name="Zeng Q."/>
            <person name="Gargeya S."/>
            <person name="Fitzgerald M."/>
            <person name="Haas B."/>
            <person name="Abouelleil A."/>
            <person name="Allen A.W."/>
            <person name="Alvarado L."/>
            <person name="Arachchi H.M."/>
            <person name="Berlin A.M."/>
            <person name="Chapman S.B."/>
            <person name="Gainer-Dewar J."/>
            <person name="Goldberg J."/>
            <person name="Griggs A."/>
            <person name="Gujja S."/>
            <person name="Hansen M."/>
            <person name="Howarth C."/>
            <person name="Imamovic A."/>
            <person name="Ireland A."/>
            <person name="Larimer J."/>
            <person name="McCowan C."/>
            <person name="Murphy C."/>
            <person name="Pearson M."/>
            <person name="Poon T.W."/>
            <person name="Priest M."/>
            <person name="Roberts A."/>
            <person name="Saif S."/>
            <person name="Shea T."/>
            <person name="Sisk P."/>
            <person name="Sykes S."/>
            <person name="Wortman J."/>
            <person name="Nusbaum C."/>
            <person name="Birren B."/>
        </authorList>
    </citation>
    <scope>NUCLEOTIDE SEQUENCE [LARGE SCALE GENOMIC DNA]</scope>
    <source>
        <strain evidence="3 4">CBS 160.54</strain>
    </source>
</reference>
<feature type="domain" description="Ubiquitin-like" evidence="2">
    <location>
        <begin position="235"/>
        <end position="315"/>
    </location>
</feature>
<organism evidence="3 4">
    <name type="scientific">Cladophialophora carrionii CBS 160.54</name>
    <dbReference type="NCBI Taxonomy" id="1279043"/>
    <lineage>
        <taxon>Eukaryota</taxon>
        <taxon>Fungi</taxon>
        <taxon>Dikarya</taxon>
        <taxon>Ascomycota</taxon>
        <taxon>Pezizomycotina</taxon>
        <taxon>Eurotiomycetes</taxon>
        <taxon>Chaetothyriomycetidae</taxon>
        <taxon>Chaetothyriales</taxon>
        <taxon>Herpotrichiellaceae</taxon>
        <taxon>Cladophialophora</taxon>
    </lineage>
</organism>
<dbReference type="EMBL" id="KB822705">
    <property type="protein sequence ID" value="ETI23519.1"/>
    <property type="molecule type" value="Genomic_DNA"/>
</dbReference>
<evidence type="ECO:0000313" key="3">
    <source>
        <dbReference type="EMBL" id="ETI23519.1"/>
    </source>
</evidence>
<name>V9D9C3_9EURO</name>
<evidence type="ECO:0000313" key="4">
    <source>
        <dbReference type="Proteomes" id="UP000030678"/>
    </source>
</evidence>
<proteinExistence type="predicted"/>
<feature type="region of interest" description="Disordered" evidence="1">
    <location>
        <begin position="356"/>
        <end position="388"/>
    </location>
</feature>
<dbReference type="HOGENOM" id="CLU_711727_0_0_1"/>
<sequence length="388" mass="43249">MSVVGISPSDLVNGFLAAKRVVEALKDEDGSEQQAVAALTSLKHELAAVDGLEAFLDGVQDEARPSMVQVRDSEQVQASRTESTLDTRQTLERISRSETALSKPILQMQTAFEKGARRQHREGCQAQMTLTTMGKHRSPRLDTRSEVLPSFPSFKKPSRPLCRQLHMSHDQAVTPMLIAALFVSRHDSGLKITLRAFIDLARPDPASAILILCTIVAFSQMAVRLCPQLSILGADRVRFDDAFGSSIMLPFSTCEYPATFSGFLQQHFLGHPWQSFVLAGSYHLNQNNGRGRLVTEETWGSIVKPNSTVAMSMFLELGNKICIRCRKRLTDDGRDLFCAACGLCYALYAFARNDVDDEERPKGGTAKEEQRRKRRDVKWSHRCRPFSG</sequence>
<feature type="compositionally biased region" description="Basic residues" evidence="1">
    <location>
        <begin position="372"/>
        <end position="388"/>
    </location>
</feature>
<evidence type="ECO:0000259" key="2">
    <source>
        <dbReference type="Pfam" id="PF22893"/>
    </source>
</evidence>
<dbReference type="VEuPathDB" id="FungiDB:G647_05321"/>
<accession>V9D9C3</accession>
<dbReference type="Pfam" id="PF22893">
    <property type="entry name" value="ULD_2"/>
    <property type="match status" value="1"/>
</dbReference>
<feature type="compositionally biased region" description="Basic and acidic residues" evidence="1">
    <location>
        <begin position="359"/>
        <end position="371"/>
    </location>
</feature>
<dbReference type="InterPro" id="IPR054464">
    <property type="entry name" value="ULD_fung"/>
</dbReference>
<gene>
    <name evidence="3" type="ORF">G647_05321</name>
</gene>
<evidence type="ECO:0000256" key="1">
    <source>
        <dbReference type="SAM" id="MobiDB-lite"/>
    </source>
</evidence>
<dbReference type="OrthoDB" id="4161384at2759"/>